<proteinExistence type="predicted"/>
<sequence>MKKLAKALPEGTTTVVAVSRHPLHPALVTFPIAFIVGALPADLAYLWLADEFWARAALWLLGAGTLMGTLAGITGTVELLAVEGIRHRAAAWSHFVMAVMLLSVSFINWFTRLPDAQAAVFPMGLYLSALGVALVGAAGWLGGKLVFEDQVGIHDE</sequence>
<dbReference type="EMBL" id="CP021111">
    <property type="protein sequence ID" value="ARP96085.1"/>
    <property type="molecule type" value="Genomic_DNA"/>
</dbReference>
<evidence type="ECO:0000259" key="2">
    <source>
        <dbReference type="Pfam" id="PF09990"/>
    </source>
</evidence>
<evidence type="ECO:0000313" key="3">
    <source>
        <dbReference type="EMBL" id="ARP96085.1"/>
    </source>
</evidence>
<feature type="transmembrane region" description="Helical" evidence="1">
    <location>
        <begin position="27"/>
        <end position="47"/>
    </location>
</feature>
<dbReference type="STRING" id="463040.CAL15_17905"/>
<keyword evidence="1" id="KW-1133">Transmembrane helix</keyword>
<feature type="domain" description="DUF2231" evidence="2">
    <location>
        <begin position="20"/>
        <end position="153"/>
    </location>
</feature>
<dbReference type="PIRSF" id="PIRSF029509">
    <property type="entry name" value="UCP029509"/>
    <property type="match status" value="1"/>
</dbReference>
<dbReference type="AlphaFoldDB" id="A0A1W6ZFP8"/>
<protein>
    <recommendedName>
        <fullName evidence="2">DUF2231 domain-containing protein</fullName>
    </recommendedName>
</protein>
<feature type="transmembrane region" description="Helical" evidence="1">
    <location>
        <begin position="123"/>
        <end position="141"/>
    </location>
</feature>
<organism evidence="3 4">
    <name type="scientific">Bordetella genomosp. 13</name>
    <dbReference type="NCBI Taxonomy" id="463040"/>
    <lineage>
        <taxon>Bacteria</taxon>
        <taxon>Pseudomonadati</taxon>
        <taxon>Pseudomonadota</taxon>
        <taxon>Betaproteobacteria</taxon>
        <taxon>Burkholderiales</taxon>
        <taxon>Alcaligenaceae</taxon>
        <taxon>Bordetella</taxon>
    </lineage>
</organism>
<dbReference type="Proteomes" id="UP000194161">
    <property type="component" value="Chromosome"/>
</dbReference>
<dbReference type="KEGG" id="bgm:CAL15_17905"/>
<name>A0A1W6ZFP8_9BORD</name>
<reference evidence="3 4" key="1">
    <citation type="submission" date="2017-05" db="EMBL/GenBank/DDBJ databases">
        <title>Complete and WGS of Bordetella genogroups.</title>
        <authorList>
            <person name="Spilker T."/>
            <person name="LiPuma J."/>
        </authorList>
    </citation>
    <scope>NUCLEOTIDE SEQUENCE [LARGE SCALE GENOMIC DNA]</scope>
    <source>
        <strain evidence="3 4">AU7206</strain>
    </source>
</reference>
<accession>A0A1W6ZFP8</accession>
<dbReference type="InterPro" id="IPR019251">
    <property type="entry name" value="DUF2231_TM"/>
</dbReference>
<dbReference type="Pfam" id="PF09990">
    <property type="entry name" value="DUF2231"/>
    <property type="match status" value="1"/>
</dbReference>
<feature type="transmembrane region" description="Helical" evidence="1">
    <location>
        <begin position="89"/>
        <end position="111"/>
    </location>
</feature>
<dbReference type="RefSeq" id="WP_086079837.1">
    <property type="nucleotide sequence ID" value="NZ_CP021111.1"/>
</dbReference>
<evidence type="ECO:0000256" key="1">
    <source>
        <dbReference type="SAM" id="Phobius"/>
    </source>
</evidence>
<keyword evidence="1" id="KW-0812">Transmembrane</keyword>
<keyword evidence="4" id="KW-1185">Reference proteome</keyword>
<keyword evidence="1" id="KW-0472">Membrane</keyword>
<dbReference type="OrthoDB" id="2873672at2"/>
<evidence type="ECO:0000313" key="4">
    <source>
        <dbReference type="Proteomes" id="UP000194161"/>
    </source>
</evidence>
<dbReference type="InterPro" id="IPR016923">
    <property type="entry name" value="UCP029509"/>
</dbReference>
<feature type="transmembrane region" description="Helical" evidence="1">
    <location>
        <begin position="59"/>
        <end position="82"/>
    </location>
</feature>
<gene>
    <name evidence="3" type="ORF">CAL15_17905</name>
</gene>